<accession>R7QP32</accession>
<sequence length="53" mass="6179">MAQANPSPPSMLLFLLPQHRDERWDRSERCQRPFPLHQKSKLSPLKFLNAPAP</sequence>
<dbReference type="RefSeq" id="XP_005710556.1">
    <property type="nucleotide sequence ID" value="XM_005710499.1"/>
</dbReference>
<reference evidence="2" key="1">
    <citation type="journal article" date="2013" name="Proc. Natl. Acad. Sci. U.S.A.">
        <title>Genome structure and metabolic features in the red seaweed Chondrus crispus shed light on evolution of the Archaeplastida.</title>
        <authorList>
            <person name="Collen J."/>
            <person name="Porcel B."/>
            <person name="Carre W."/>
            <person name="Ball S.G."/>
            <person name="Chaparro C."/>
            <person name="Tonon T."/>
            <person name="Barbeyron T."/>
            <person name="Michel G."/>
            <person name="Noel B."/>
            <person name="Valentin K."/>
            <person name="Elias M."/>
            <person name="Artiguenave F."/>
            <person name="Arun A."/>
            <person name="Aury J.M."/>
            <person name="Barbosa-Neto J.F."/>
            <person name="Bothwell J.H."/>
            <person name="Bouget F.Y."/>
            <person name="Brillet L."/>
            <person name="Cabello-Hurtado F."/>
            <person name="Capella-Gutierrez S."/>
            <person name="Charrier B."/>
            <person name="Cladiere L."/>
            <person name="Cock J.M."/>
            <person name="Coelho S.M."/>
            <person name="Colleoni C."/>
            <person name="Czjzek M."/>
            <person name="Da Silva C."/>
            <person name="Delage L."/>
            <person name="Denoeud F."/>
            <person name="Deschamps P."/>
            <person name="Dittami S.M."/>
            <person name="Gabaldon T."/>
            <person name="Gachon C.M."/>
            <person name="Groisillier A."/>
            <person name="Herve C."/>
            <person name="Jabbari K."/>
            <person name="Katinka M."/>
            <person name="Kloareg B."/>
            <person name="Kowalczyk N."/>
            <person name="Labadie K."/>
            <person name="Leblanc C."/>
            <person name="Lopez P.J."/>
            <person name="McLachlan D.H."/>
            <person name="Meslet-Cladiere L."/>
            <person name="Moustafa A."/>
            <person name="Nehr Z."/>
            <person name="Nyvall Collen P."/>
            <person name="Panaud O."/>
            <person name="Partensky F."/>
            <person name="Poulain J."/>
            <person name="Rensing S.A."/>
            <person name="Rousvoal S."/>
            <person name="Samson G."/>
            <person name="Symeonidi A."/>
            <person name="Weissenbach J."/>
            <person name="Zambounis A."/>
            <person name="Wincker P."/>
            <person name="Boyen C."/>
        </authorList>
    </citation>
    <scope>NUCLEOTIDE SEQUENCE [LARGE SCALE GENOMIC DNA]</scope>
    <source>
        <strain evidence="2">cv. Stackhouse</strain>
    </source>
</reference>
<dbReference type="KEGG" id="ccp:CHC_T00007097001"/>
<dbReference type="Proteomes" id="UP000012073">
    <property type="component" value="Unassembled WGS sequence"/>
</dbReference>
<evidence type="ECO:0000313" key="2">
    <source>
        <dbReference type="Proteomes" id="UP000012073"/>
    </source>
</evidence>
<proteinExistence type="predicted"/>
<evidence type="ECO:0000313" key="1">
    <source>
        <dbReference type="EMBL" id="CDF40262.1"/>
    </source>
</evidence>
<name>R7QP32_CHOCR</name>
<dbReference type="GeneID" id="17318268"/>
<dbReference type="EMBL" id="HG002147">
    <property type="protein sequence ID" value="CDF40262.1"/>
    <property type="molecule type" value="Genomic_DNA"/>
</dbReference>
<organism evidence="1 2">
    <name type="scientific">Chondrus crispus</name>
    <name type="common">Carrageen Irish moss</name>
    <name type="synonym">Polymorpha crispa</name>
    <dbReference type="NCBI Taxonomy" id="2769"/>
    <lineage>
        <taxon>Eukaryota</taxon>
        <taxon>Rhodophyta</taxon>
        <taxon>Florideophyceae</taxon>
        <taxon>Rhodymeniophycidae</taxon>
        <taxon>Gigartinales</taxon>
        <taxon>Gigartinaceae</taxon>
        <taxon>Chondrus</taxon>
    </lineage>
</organism>
<protein>
    <submittedName>
        <fullName evidence="1">Uncharacterized protein</fullName>
    </submittedName>
</protein>
<dbReference type="AlphaFoldDB" id="R7QP32"/>
<gene>
    <name evidence="1" type="ORF">CHC_T00007097001</name>
</gene>
<keyword evidence="2" id="KW-1185">Reference proteome</keyword>
<dbReference type="Gramene" id="CDF40262">
    <property type="protein sequence ID" value="CDF40262"/>
    <property type="gene ID" value="CHC_T00007097001"/>
</dbReference>